<dbReference type="EMBL" id="FN314484">
    <property type="protein sequence ID" value="CAX70217.1"/>
    <property type="molecule type" value="mRNA"/>
</dbReference>
<evidence type="ECO:0000256" key="2">
    <source>
        <dbReference type="SAM" id="SignalP"/>
    </source>
</evidence>
<feature type="region of interest" description="Disordered" evidence="1">
    <location>
        <begin position="43"/>
        <end position="66"/>
    </location>
</feature>
<feature type="signal peptide" evidence="2">
    <location>
        <begin position="1"/>
        <end position="18"/>
    </location>
</feature>
<sequence length="66" mass="7296">MSKIITFFTLILLLSCSSYLINIVVDAGSNGLSTMQGHKQGDFWSKHGGKDPSNKNLSDPYSYGRR</sequence>
<organism evidence="3">
    <name type="scientific">Schistosoma japonicum</name>
    <name type="common">Blood fluke</name>
    <dbReference type="NCBI Taxonomy" id="6182"/>
    <lineage>
        <taxon>Eukaryota</taxon>
        <taxon>Metazoa</taxon>
        <taxon>Spiralia</taxon>
        <taxon>Lophotrochozoa</taxon>
        <taxon>Platyhelminthes</taxon>
        <taxon>Trematoda</taxon>
        <taxon>Digenea</taxon>
        <taxon>Strigeidida</taxon>
        <taxon>Schistosomatoidea</taxon>
        <taxon>Schistosomatidae</taxon>
        <taxon>Schistosoma</taxon>
    </lineage>
</organism>
<accession>C1L689</accession>
<dbReference type="PROSITE" id="PS51257">
    <property type="entry name" value="PROKAR_LIPOPROTEIN"/>
    <property type="match status" value="1"/>
</dbReference>
<reference evidence="3" key="2">
    <citation type="submission" date="2009-03" db="EMBL/GenBank/DDBJ databases">
        <authorList>
            <person name="Gang L."/>
        </authorList>
    </citation>
    <scope>NUCLEOTIDE SEQUENCE</scope>
    <source>
        <strain evidence="3">Anhui</strain>
    </source>
</reference>
<keyword evidence="2" id="KW-0732">Signal</keyword>
<name>C1L689_SCHJA</name>
<reference evidence="3" key="1">
    <citation type="journal article" date="2009" name="Nature">
        <title>The Schistosoma japonicum genome reveals features of host-parasite interplay.</title>
        <authorList>
            <person name="Liu F."/>
            <person name="Zhou Y."/>
            <person name="Wang Z.Q."/>
            <person name="Lu G."/>
            <person name="Zheng H."/>
            <person name="Brindley P.J."/>
            <person name="McManus D.P."/>
            <person name="Blair D."/>
            <person name="Zhang Q.H."/>
            <person name="Zhong Y."/>
            <person name="Wang S."/>
            <person name="Han Z.G."/>
            <person name="Chen Z."/>
        </authorList>
    </citation>
    <scope>NUCLEOTIDE SEQUENCE</scope>
    <source>
        <strain evidence="3">Anhui</strain>
    </source>
</reference>
<feature type="compositionally biased region" description="Basic and acidic residues" evidence="1">
    <location>
        <begin position="43"/>
        <end position="53"/>
    </location>
</feature>
<proteinExistence type="evidence at transcript level"/>
<protein>
    <submittedName>
        <fullName evidence="3">Hypotheticial protein</fullName>
    </submittedName>
</protein>
<feature type="chain" id="PRO_5002910059" evidence="2">
    <location>
        <begin position="19"/>
        <end position="66"/>
    </location>
</feature>
<evidence type="ECO:0000256" key="1">
    <source>
        <dbReference type="SAM" id="MobiDB-lite"/>
    </source>
</evidence>
<dbReference type="AlphaFoldDB" id="C1L689"/>
<evidence type="ECO:0000313" key="3">
    <source>
        <dbReference type="EMBL" id="CAX70217.1"/>
    </source>
</evidence>